<dbReference type="NCBIfam" id="TIGR00951">
    <property type="entry name" value="2A43"/>
    <property type="match status" value="1"/>
</dbReference>
<organism evidence="10 11">
    <name type="scientific">Diploptera punctata</name>
    <name type="common">Pacific beetle cockroach</name>
    <dbReference type="NCBI Taxonomy" id="6984"/>
    <lineage>
        <taxon>Eukaryota</taxon>
        <taxon>Metazoa</taxon>
        <taxon>Ecdysozoa</taxon>
        <taxon>Arthropoda</taxon>
        <taxon>Hexapoda</taxon>
        <taxon>Insecta</taxon>
        <taxon>Pterygota</taxon>
        <taxon>Neoptera</taxon>
        <taxon>Polyneoptera</taxon>
        <taxon>Dictyoptera</taxon>
        <taxon>Blattodea</taxon>
        <taxon>Blaberoidea</taxon>
        <taxon>Blaberidae</taxon>
        <taxon>Diplopterinae</taxon>
        <taxon>Diploptera</taxon>
    </lineage>
</organism>
<comment type="similarity">
    <text evidence="2">Belongs to the cystinosin family.</text>
</comment>
<feature type="transmembrane region" description="Helical" evidence="9">
    <location>
        <begin position="222"/>
        <end position="240"/>
    </location>
</feature>
<dbReference type="EMBL" id="JASPKZ010003245">
    <property type="protein sequence ID" value="KAJ9593817.1"/>
    <property type="molecule type" value="Genomic_DNA"/>
</dbReference>
<evidence type="ECO:0000313" key="10">
    <source>
        <dbReference type="EMBL" id="KAJ9593817.1"/>
    </source>
</evidence>
<name>A0AAD8ELD7_DIPPU</name>
<accession>A0AAD8ELD7</accession>
<keyword evidence="3" id="KW-0813">Transport</keyword>
<evidence type="ECO:0000313" key="11">
    <source>
        <dbReference type="Proteomes" id="UP001233999"/>
    </source>
</evidence>
<comment type="catalytic activity">
    <reaction evidence="8">
        <text>L-cystine(out) + H(+)(out) = L-cystine(in) + H(+)(in)</text>
        <dbReference type="Rhea" id="RHEA:66172"/>
        <dbReference type="ChEBI" id="CHEBI:15378"/>
        <dbReference type="ChEBI" id="CHEBI:35491"/>
    </reaction>
    <physiologicalReaction direction="left-to-right" evidence="8">
        <dbReference type="Rhea" id="RHEA:66173"/>
    </physiologicalReaction>
</comment>
<feature type="transmembrane region" description="Helical" evidence="9">
    <location>
        <begin position="252"/>
        <end position="275"/>
    </location>
</feature>
<proteinExistence type="inferred from homology"/>
<evidence type="ECO:0000256" key="9">
    <source>
        <dbReference type="SAM" id="Phobius"/>
    </source>
</evidence>
<keyword evidence="6 9" id="KW-1133">Transmembrane helix</keyword>
<evidence type="ECO:0000256" key="5">
    <source>
        <dbReference type="ARBA" id="ARBA00022737"/>
    </source>
</evidence>
<dbReference type="GO" id="GO:0015184">
    <property type="term" value="F:L-cystine transmembrane transporter activity"/>
    <property type="evidence" value="ECO:0007669"/>
    <property type="project" value="TreeGrafter"/>
</dbReference>
<dbReference type="PANTHER" id="PTHR13131">
    <property type="entry name" value="CYSTINOSIN"/>
    <property type="match status" value="1"/>
</dbReference>
<evidence type="ECO:0000256" key="2">
    <source>
        <dbReference type="ARBA" id="ARBA00006855"/>
    </source>
</evidence>
<comment type="subcellular location">
    <subcellularLocation>
        <location evidence="1">Endomembrane system</location>
        <topology evidence="1">Multi-pass membrane protein</topology>
    </subcellularLocation>
</comment>
<feature type="transmembrane region" description="Helical" evidence="9">
    <location>
        <begin position="190"/>
        <end position="210"/>
    </location>
</feature>
<protein>
    <recommendedName>
        <fullName evidence="12">Cystinosin</fullName>
    </recommendedName>
</protein>
<dbReference type="AlphaFoldDB" id="A0AAD8ELD7"/>
<keyword evidence="4 9" id="KW-0812">Transmembrane</keyword>
<evidence type="ECO:0000256" key="3">
    <source>
        <dbReference type="ARBA" id="ARBA00022448"/>
    </source>
</evidence>
<dbReference type="PANTHER" id="PTHR13131:SF5">
    <property type="entry name" value="CYSTINOSIN"/>
    <property type="match status" value="1"/>
</dbReference>
<reference evidence="10" key="2">
    <citation type="submission" date="2023-05" db="EMBL/GenBank/DDBJ databases">
        <authorList>
            <person name="Fouks B."/>
        </authorList>
    </citation>
    <scope>NUCLEOTIDE SEQUENCE</scope>
    <source>
        <strain evidence="10">Stay&amp;Tobe</strain>
        <tissue evidence="10">Testes</tissue>
    </source>
</reference>
<dbReference type="SMART" id="SM00679">
    <property type="entry name" value="CTNS"/>
    <property type="match status" value="2"/>
</dbReference>
<evidence type="ECO:0000256" key="8">
    <source>
        <dbReference type="ARBA" id="ARBA00048473"/>
    </source>
</evidence>
<dbReference type="InterPro" id="IPR006603">
    <property type="entry name" value="PQ-loop_rpt"/>
</dbReference>
<keyword evidence="11" id="KW-1185">Reference proteome</keyword>
<feature type="non-terminal residue" evidence="10">
    <location>
        <position position="1"/>
    </location>
</feature>
<feature type="transmembrane region" description="Helical" evidence="9">
    <location>
        <begin position="160"/>
        <end position="183"/>
    </location>
</feature>
<evidence type="ECO:0000256" key="6">
    <source>
        <dbReference type="ARBA" id="ARBA00022989"/>
    </source>
</evidence>
<comment type="caution">
    <text evidence="10">The sequence shown here is derived from an EMBL/GenBank/DDBJ whole genome shotgun (WGS) entry which is preliminary data.</text>
</comment>
<dbReference type="Proteomes" id="UP001233999">
    <property type="component" value="Unassembled WGS sequence"/>
</dbReference>
<reference evidence="10" key="1">
    <citation type="journal article" date="2023" name="IScience">
        <title>Live-bearing cockroach genome reveals convergent evolutionary mechanisms linked to viviparity in insects and beyond.</title>
        <authorList>
            <person name="Fouks B."/>
            <person name="Harrison M.C."/>
            <person name="Mikhailova A.A."/>
            <person name="Marchal E."/>
            <person name="English S."/>
            <person name="Carruthers M."/>
            <person name="Jennings E.C."/>
            <person name="Chiamaka E.L."/>
            <person name="Frigard R.A."/>
            <person name="Pippel M."/>
            <person name="Attardo G.M."/>
            <person name="Benoit J.B."/>
            <person name="Bornberg-Bauer E."/>
            <person name="Tobe S.S."/>
        </authorList>
    </citation>
    <scope>NUCLEOTIDE SEQUENCE</scope>
    <source>
        <strain evidence="10">Stay&amp;Tobe</strain>
    </source>
</reference>
<evidence type="ECO:0000256" key="7">
    <source>
        <dbReference type="ARBA" id="ARBA00023136"/>
    </source>
</evidence>
<dbReference type="Gene3D" id="1.20.1280.290">
    <property type="match status" value="1"/>
</dbReference>
<dbReference type="GO" id="GO:0012505">
    <property type="term" value="C:endomembrane system"/>
    <property type="evidence" value="ECO:0007669"/>
    <property type="project" value="UniProtKB-SubCell"/>
</dbReference>
<keyword evidence="7 9" id="KW-0472">Membrane</keyword>
<evidence type="ECO:0000256" key="1">
    <source>
        <dbReference type="ARBA" id="ARBA00004127"/>
    </source>
</evidence>
<feature type="non-terminal residue" evidence="10">
    <location>
        <position position="352"/>
    </location>
</feature>
<evidence type="ECO:0008006" key="12">
    <source>
        <dbReference type="Google" id="ProtNLM"/>
    </source>
</evidence>
<keyword evidence="5" id="KW-0677">Repeat</keyword>
<feature type="transmembrane region" description="Helical" evidence="9">
    <location>
        <begin position="79"/>
        <end position="100"/>
    </location>
</feature>
<dbReference type="GO" id="GO:0005765">
    <property type="term" value="C:lysosomal membrane"/>
    <property type="evidence" value="ECO:0007669"/>
    <property type="project" value="TreeGrafter"/>
</dbReference>
<dbReference type="Pfam" id="PF04193">
    <property type="entry name" value="PQ-loop"/>
    <property type="match status" value="2"/>
</dbReference>
<dbReference type="InterPro" id="IPR005282">
    <property type="entry name" value="LC_transporter"/>
</dbReference>
<evidence type="ECO:0000256" key="4">
    <source>
        <dbReference type="ARBA" id="ARBA00022692"/>
    </source>
</evidence>
<sequence length="352" mass="41337">TNFLNTFFPSCYQFQYALCVEVRLVGWYAHDSSPLAIIRWPLWSSSIQSSPYTPRMSLCWSDKSCRHGLCEKTLQHNEAVYHISAVIGWIYFVAWSVFLYPQIYINFKRKSVVGLNFDFLALNVVGFILYGLFNCGLYWITEVENEYFRRYPKGLNPVQINDIVFALHATFATTLTITQCFIYERANQKVSWVARGILSIFAIFLLISVILASTEIIDWLDFLYYCSYVKLCITLIKYIPQAFMNYRRKSTVGWSIGNIFLDFTGGMFSMLQMILNSYNYTRLSLISGEYREYKDDYRDFETITFSSSVLLWRLMLCRSEETLLFPIDISSVAKEKIYMRRAPLQTREHRSM</sequence>
<gene>
    <name evidence="10" type="ORF">L9F63_027539</name>
</gene>
<feature type="transmembrane region" description="Helical" evidence="9">
    <location>
        <begin position="120"/>
        <end position="140"/>
    </location>
</feature>